<dbReference type="EMBL" id="CP003731">
    <property type="protein sequence ID" value="AFO51739.1"/>
    <property type="molecule type" value="Genomic_DNA"/>
</dbReference>
<dbReference type="Proteomes" id="UP000006502">
    <property type="component" value="Chromosome"/>
</dbReference>
<name>I7CIN7_MYCHA</name>
<organism evidence="2 3">
    <name type="scientific">Mycoplasma haematolamae (strain Purdue)</name>
    <dbReference type="NCBI Taxonomy" id="1212765"/>
    <lineage>
        <taxon>Bacteria</taxon>
        <taxon>Bacillati</taxon>
        <taxon>Mycoplasmatota</taxon>
        <taxon>Mollicutes</taxon>
        <taxon>Mycoplasmataceae</taxon>
        <taxon>Mycoplasma</taxon>
    </lineage>
</organism>
<accession>I7CIN7</accession>
<proteinExistence type="predicted"/>
<sequence>MISYKVVASLVGVLGLGAGGTYGAYRLVPELTNREQKGRENVAVESSRAGGSTAGNSEEVAAPGQKAEKPESISFLFSKRNDSTVKASLICSNQLGEGKLPFLGFIEKTENSITLGCTEIPNEDSVTSQLRAYDELKGEEQTIDDKHPIADLVCNTYGNYPNMEWICELDSKDWTLEQSGTDKVVFKVTPEQKR</sequence>
<feature type="region of interest" description="Disordered" evidence="1">
    <location>
        <begin position="36"/>
        <end position="67"/>
    </location>
</feature>
<evidence type="ECO:0000256" key="1">
    <source>
        <dbReference type="SAM" id="MobiDB-lite"/>
    </source>
</evidence>
<keyword evidence="3" id="KW-1185">Reference proteome</keyword>
<reference evidence="2 3" key="1">
    <citation type="journal article" date="2012" name="J. Bacteriol.">
        <title>Genome Sequence of "Candidatus Mycoplasma haemolamae" Strain Purdue, a Red Blood Cell Pathogen of Alpacas (Vicugna pacos) and Llamas (Lama glama).</title>
        <authorList>
            <person name="Guimaraes A.M."/>
            <person name="Toth B."/>
            <person name="Santos A.P."/>
            <person name="do Nascimento N.C."/>
            <person name="Kritchevsky J.E."/>
            <person name="Messick J.B."/>
        </authorList>
    </citation>
    <scope>NUCLEOTIDE SEQUENCE [LARGE SCALE GENOMIC DNA]</scope>
    <source>
        <strain evidence="2 3">Purdue</strain>
    </source>
</reference>
<evidence type="ECO:0000313" key="3">
    <source>
        <dbReference type="Proteomes" id="UP000006502"/>
    </source>
</evidence>
<reference evidence="3" key="2">
    <citation type="submission" date="2012-07" db="EMBL/GenBank/DDBJ databases">
        <title>Complete genome sequence of 'Candidatus Mycoplasma haemolamae'.</title>
        <authorList>
            <person name="Guimaraes A.M.S."/>
            <person name="Toth B."/>
            <person name="Santos A.P."/>
            <person name="Nascimento N.C."/>
            <person name="Sojka J.E."/>
            <person name="Messick J.B."/>
        </authorList>
    </citation>
    <scope>NUCLEOTIDE SEQUENCE [LARGE SCALE GENOMIC DNA]</scope>
    <source>
        <strain evidence="3">Purdue</strain>
    </source>
</reference>
<dbReference type="PATRIC" id="fig|1212765.3.peg.183"/>
<gene>
    <name evidence="2" type="ordered locus">MHLP_00795</name>
</gene>
<dbReference type="AlphaFoldDB" id="I7CIN7"/>
<dbReference type="HOGENOM" id="CLU_1401132_0_0_14"/>
<protein>
    <submittedName>
        <fullName evidence="2">Uncharacterized protein</fullName>
    </submittedName>
</protein>
<dbReference type="STRING" id="1212765.MHLP_00795"/>
<evidence type="ECO:0000313" key="2">
    <source>
        <dbReference type="EMBL" id="AFO51739.1"/>
    </source>
</evidence>
<dbReference type="KEGG" id="mhl:MHLP_00795"/>